<feature type="transmembrane region" description="Helical" evidence="1">
    <location>
        <begin position="65"/>
        <end position="84"/>
    </location>
</feature>
<dbReference type="STRING" id="398720.MED217_13671"/>
<reference evidence="2 3" key="1">
    <citation type="journal article" date="2007" name="Nature">
        <title>Light stimulates growth of proteorhodopsin-containing marine Flavobacteria.</title>
        <authorList>
            <person name="Gomez-Consarnau L."/>
            <person name="Gonzalez J.M."/>
            <person name="Coll-Llado M."/>
            <person name="Gourdon P."/>
            <person name="Pascher T."/>
            <person name="Neutze R."/>
            <person name="Pedros-Alio C."/>
            <person name="Pinhassi J."/>
        </authorList>
    </citation>
    <scope>NUCLEOTIDE SEQUENCE [LARGE SCALE GENOMIC DNA]</scope>
    <source>
        <strain evidence="2 3">MED217</strain>
    </source>
</reference>
<feature type="transmembrane region" description="Helical" evidence="1">
    <location>
        <begin position="220"/>
        <end position="238"/>
    </location>
</feature>
<dbReference type="HOGENOM" id="CLU_059692_1_0_10"/>
<protein>
    <submittedName>
        <fullName evidence="2">Putative polysaccharide polymerase</fullName>
    </submittedName>
</protein>
<keyword evidence="1" id="KW-1133">Transmembrane helix</keyword>
<sequence>MIFFVLIFTLFRGLRWETGTDWQQFLEVFQYADWNNIFTFSRYETSDEVLEFGYVFLNVLIKSLGFDYTGFLLITNFLILVSYYKIVVRFSAKPILVFAMILFTSAFFPVRQVFAAAFIIYSYRFLIARKLLPFIITVLIATTFHKSSYLFFPFYYLLNIRIKSNIAYILFFSVVVLGTRSIQMAIMGGVVDILTKIGIGYSFTHRIQVYMNFGGNLENYSLGLASILLSLFILYLFTEIRKTYKGSLNINVFYNSYLFYFMISEFFRNSMTQFARVSTFFILGFPFFAEFLFSNNFIKKDTRLLAYCVFGLYLYYKLINTLNNFYPSLHVPYESVL</sequence>
<evidence type="ECO:0000313" key="2">
    <source>
        <dbReference type="EMBL" id="EAQ47944.1"/>
    </source>
</evidence>
<evidence type="ECO:0000313" key="3">
    <source>
        <dbReference type="Proteomes" id="UP000001601"/>
    </source>
</evidence>
<dbReference type="EMBL" id="AANC01000011">
    <property type="protein sequence ID" value="EAQ47944.1"/>
    <property type="molecule type" value="Genomic_DNA"/>
</dbReference>
<comment type="caution">
    <text evidence="2">The sequence shown here is derived from an EMBL/GenBank/DDBJ whole genome shotgun (WGS) entry which is preliminary data.</text>
</comment>
<feature type="transmembrane region" description="Helical" evidence="1">
    <location>
        <begin position="134"/>
        <end position="158"/>
    </location>
</feature>
<organism evidence="2 3">
    <name type="scientific">Leeuwenhoekiella blandensis (strain CECT 7118 / CCUG 51940 / KCTC 22103 / MED217)</name>
    <name type="common">Flavobacterium sp. (strain MED217)</name>
    <dbReference type="NCBI Taxonomy" id="398720"/>
    <lineage>
        <taxon>Bacteria</taxon>
        <taxon>Pseudomonadati</taxon>
        <taxon>Bacteroidota</taxon>
        <taxon>Flavobacteriia</taxon>
        <taxon>Flavobacteriales</taxon>
        <taxon>Flavobacteriaceae</taxon>
        <taxon>Leeuwenhoekiella</taxon>
    </lineage>
</organism>
<name>A3XR79_LEEBM</name>
<dbReference type="AlphaFoldDB" id="A3XR79"/>
<feature type="transmembrane region" description="Helical" evidence="1">
    <location>
        <begin position="250"/>
        <end position="267"/>
    </location>
</feature>
<dbReference type="InterPro" id="IPR049458">
    <property type="entry name" value="EpsG-like"/>
</dbReference>
<dbReference type="Proteomes" id="UP000001601">
    <property type="component" value="Unassembled WGS sequence"/>
</dbReference>
<feature type="transmembrane region" description="Helical" evidence="1">
    <location>
        <begin position="304"/>
        <end position="322"/>
    </location>
</feature>
<keyword evidence="1" id="KW-0472">Membrane</keyword>
<dbReference type="Pfam" id="PF14897">
    <property type="entry name" value="EpsG"/>
    <property type="match status" value="1"/>
</dbReference>
<accession>A3XR79</accession>
<dbReference type="eggNOG" id="ENOG5032SXY">
    <property type="taxonomic scope" value="Bacteria"/>
</dbReference>
<feature type="transmembrane region" description="Helical" evidence="1">
    <location>
        <begin position="96"/>
        <end position="122"/>
    </location>
</feature>
<evidence type="ECO:0000256" key="1">
    <source>
        <dbReference type="SAM" id="Phobius"/>
    </source>
</evidence>
<proteinExistence type="predicted"/>
<feature type="transmembrane region" description="Helical" evidence="1">
    <location>
        <begin position="165"/>
        <end position="186"/>
    </location>
</feature>
<gene>
    <name evidence="2" type="ORF">MED217_13671</name>
</gene>
<keyword evidence="1" id="KW-0812">Transmembrane</keyword>
<feature type="transmembrane region" description="Helical" evidence="1">
    <location>
        <begin position="273"/>
        <end position="292"/>
    </location>
</feature>
<keyword evidence="3" id="KW-1185">Reference proteome</keyword>